<reference evidence="1 2" key="1">
    <citation type="submission" date="2019-03" db="EMBL/GenBank/DDBJ databases">
        <title>Genomic Encyclopedia of Type Strains, Phase IV (KMG-IV): sequencing the most valuable type-strain genomes for metagenomic binning, comparative biology and taxonomic classification.</title>
        <authorList>
            <person name="Goeker M."/>
        </authorList>
    </citation>
    <scope>NUCLEOTIDE SEQUENCE [LARGE SCALE GENOMIC DNA]</scope>
    <source>
        <strain evidence="1 2">DSM 100433</strain>
    </source>
</reference>
<gene>
    <name evidence="1" type="ORF">EDD78_11610</name>
</gene>
<proteinExistence type="predicted"/>
<evidence type="ECO:0000313" key="1">
    <source>
        <dbReference type="EMBL" id="TCL41012.1"/>
    </source>
</evidence>
<dbReference type="OrthoDB" id="1953676at2"/>
<dbReference type="EMBL" id="SLUK01000016">
    <property type="protein sequence ID" value="TCL41012.1"/>
    <property type="molecule type" value="Genomic_DNA"/>
</dbReference>
<dbReference type="RefSeq" id="WP_079700129.1">
    <property type="nucleotide sequence ID" value="NZ_JADNAH010000015.1"/>
</dbReference>
<dbReference type="AlphaFoldDB" id="A0A9X8UGH6"/>
<keyword evidence="2" id="KW-1185">Reference proteome</keyword>
<evidence type="ECO:0008006" key="3">
    <source>
        <dbReference type="Google" id="ProtNLM"/>
    </source>
</evidence>
<dbReference type="Proteomes" id="UP000294682">
    <property type="component" value="Unassembled WGS sequence"/>
</dbReference>
<sequence length="136" mass="14824">MIKLIIGNKGSGKTKRLVELTNDAVKNSSGNVVCVEKGMKLTYDIDHHARLIESDAFKIEGFDAFYGFLTGILAGNYDITDLFIDGTFKIGGRDYAAFGEMVKKLDNITKDGGANITFTVSCDISELPEDIKGYAI</sequence>
<name>A0A9X8UGH6_9FIRM</name>
<evidence type="ECO:0000313" key="2">
    <source>
        <dbReference type="Proteomes" id="UP000294682"/>
    </source>
</evidence>
<protein>
    <recommendedName>
        <fullName evidence="3">Twitching motility protein PilT</fullName>
    </recommendedName>
</protein>
<organism evidence="1 2">
    <name type="scientific">Harryflintia acetispora</name>
    <dbReference type="NCBI Taxonomy" id="1849041"/>
    <lineage>
        <taxon>Bacteria</taxon>
        <taxon>Bacillati</taxon>
        <taxon>Bacillota</taxon>
        <taxon>Clostridia</taxon>
        <taxon>Eubacteriales</taxon>
        <taxon>Oscillospiraceae</taxon>
        <taxon>Harryflintia</taxon>
    </lineage>
</organism>
<comment type="caution">
    <text evidence="1">The sequence shown here is derived from an EMBL/GenBank/DDBJ whole genome shotgun (WGS) entry which is preliminary data.</text>
</comment>
<accession>A0A9X8UGH6</accession>